<dbReference type="AlphaFoldDB" id="A0AA37PMM7"/>
<sequence>MLPVSDSVTGDVAGVVATGPALAPGADEPDELVDEFEPQAAAASTSGAVAARANNFFKRNFFTVSPFP</sequence>
<organism evidence="2 4">
    <name type="scientific">Mycobacterium montefiorense</name>
    <dbReference type="NCBI Taxonomy" id="154654"/>
    <lineage>
        <taxon>Bacteria</taxon>
        <taxon>Bacillati</taxon>
        <taxon>Actinomycetota</taxon>
        <taxon>Actinomycetes</taxon>
        <taxon>Mycobacteriales</taxon>
        <taxon>Mycobacteriaceae</taxon>
        <taxon>Mycobacterium</taxon>
        <taxon>Mycobacterium simiae complex</taxon>
    </lineage>
</organism>
<evidence type="ECO:0000313" key="1">
    <source>
        <dbReference type="EMBL" id="GBG37040.1"/>
    </source>
</evidence>
<dbReference type="Proteomes" id="UP000245060">
    <property type="component" value="Unassembled WGS sequence"/>
</dbReference>
<reference evidence="2" key="3">
    <citation type="journal article" date="2022" name="Microbiol. Resour. Announc.">
        <title>Draft Genome Sequences of Eight Mycobacterium montefiorense Strains Isolated from Salamanders in Captivity.</title>
        <authorList>
            <person name="Komine T."/>
            <person name="Ihara H."/>
            <person name="Fukano H."/>
            <person name="Hoshino Y."/>
            <person name="Kurata O."/>
            <person name="Wada S."/>
        </authorList>
    </citation>
    <scope>NUCLEOTIDE SEQUENCE</scope>
    <source>
        <strain evidence="2">NJB18185</strain>
    </source>
</reference>
<reference evidence="2" key="4">
    <citation type="submission" date="2022-04" db="EMBL/GenBank/DDBJ databases">
        <authorList>
            <person name="Komine T."/>
            <person name="Fukano H."/>
            <person name="Wada S."/>
        </authorList>
    </citation>
    <scope>NUCLEOTIDE SEQUENCE</scope>
    <source>
        <strain evidence="2">NJB18185</strain>
    </source>
</reference>
<dbReference type="EMBL" id="BFCH01000009">
    <property type="protein sequence ID" value="GBG37040.1"/>
    <property type="molecule type" value="Genomic_DNA"/>
</dbReference>
<proteinExistence type="predicted"/>
<keyword evidence="3" id="KW-1185">Reference proteome</keyword>
<dbReference type="Proteomes" id="UP001139505">
    <property type="component" value="Unassembled WGS sequence"/>
</dbReference>
<reference evidence="3" key="2">
    <citation type="submission" date="2018-04" db="EMBL/GenBank/DDBJ databases">
        <title>Draft genome sequence of Mycobacterium montefiorense isolated from Japanese black salamander.</title>
        <authorList>
            <person name="Fukano H."/>
            <person name="Yoshida M."/>
            <person name="Shimizu A."/>
            <person name="Iwao H."/>
            <person name="Kurata O."/>
            <person name="Katayama Y."/>
            <person name="Omatsu T."/>
            <person name="Mizutani T."/>
            <person name="Wada S."/>
            <person name="Hoshino Y."/>
        </authorList>
    </citation>
    <scope>NUCLEOTIDE SEQUENCE [LARGE SCALE GENOMIC DNA]</scope>
    <source>
        <strain evidence="3">BS</strain>
    </source>
</reference>
<accession>A0AA37PMM7</accession>
<dbReference type="EMBL" id="BQYH01000015">
    <property type="protein sequence ID" value="GKU72554.1"/>
    <property type="molecule type" value="Genomic_DNA"/>
</dbReference>
<name>A0AA37PMM7_9MYCO</name>
<reference evidence="1" key="1">
    <citation type="journal article" date="2018" name="Genome Announc.">
        <title>Draft Genome Sequence of Mycobacterium montefiorense Isolated from Japanese Black Salamander (Hynobius nigrescens).</title>
        <authorList>
            <person name="Fukano H."/>
            <person name="Yoshida M."/>
            <person name="Shimizu A."/>
            <person name="Iwao H."/>
            <person name="Katayama Y."/>
            <person name="Omatsu T."/>
            <person name="Mizutani T."/>
            <person name="Kurata O."/>
            <person name="Wada S."/>
            <person name="Hoshino Y."/>
        </authorList>
    </citation>
    <scope>NUCLEOTIDE SEQUENCE</scope>
    <source>
        <strain evidence="1">BS</strain>
    </source>
</reference>
<gene>
    <name evidence="1" type="ORF">MmonteBS_14120</name>
    <name evidence="2" type="ORF">NJB18185_23260</name>
</gene>
<protein>
    <submittedName>
        <fullName evidence="2">Uncharacterized protein</fullName>
    </submittedName>
</protein>
<comment type="caution">
    <text evidence="2">The sequence shown here is derived from an EMBL/GenBank/DDBJ whole genome shotgun (WGS) entry which is preliminary data.</text>
</comment>
<evidence type="ECO:0000313" key="3">
    <source>
        <dbReference type="Proteomes" id="UP000245060"/>
    </source>
</evidence>
<evidence type="ECO:0000313" key="2">
    <source>
        <dbReference type="EMBL" id="GKU72554.1"/>
    </source>
</evidence>
<evidence type="ECO:0000313" key="4">
    <source>
        <dbReference type="Proteomes" id="UP001139505"/>
    </source>
</evidence>